<evidence type="ECO:0000313" key="2">
    <source>
        <dbReference type="EMBL" id="AUV61923.1"/>
    </source>
</evidence>
<dbReference type="OrthoDB" id="19091at10239"/>
<feature type="domain" description="Fe2OG dioxygenase" evidence="1">
    <location>
        <begin position="142"/>
        <end position="234"/>
    </location>
</feature>
<dbReference type="InterPro" id="IPR005123">
    <property type="entry name" value="Oxoglu/Fe-dep_dioxygenase_dom"/>
</dbReference>
<dbReference type="PROSITE" id="PS51471">
    <property type="entry name" value="FE2OG_OXY"/>
    <property type="match status" value="1"/>
</dbReference>
<name>A0A2K9VHV7_9CAUD</name>
<sequence>MALLLDQRLALPHASQLHPDLLAVLGAVQRLGDCVEELGGHHLPSLLDWNQDKEGQAALQILTKHGPGIYSFPLLHPDYCADLCKQQDSMQHAVNEEEEGPFQIPEVFLKAELPALYHSLGQLFRHAVVPMSQIVFRMKPVDLGSAQFAKYTPENTANGNWHFDRDSDVTAVVALSTEHTGGGTSAVPAGIERPVYVPQLPVGHAMFFLGRTTLHKGEQVEAGERRLLVFWSSV</sequence>
<accession>A0A2K9VHV7</accession>
<evidence type="ECO:0000259" key="1">
    <source>
        <dbReference type="PROSITE" id="PS51471"/>
    </source>
</evidence>
<proteinExistence type="predicted"/>
<dbReference type="EMBL" id="MG775261">
    <property type="protein sequence ID" value="AUV61923.1"/>
    <property type="molecule type" value="Genomic_DNA"/>
</dbReference>
<protein>
    <recommendedName>
        <fullName evidence="1">Fe2OG dioxygenase domain-containing protein</fullName>
    </recommendedName>
</protein>
<evidence type="ECO:0000313" key="3">
    <source>
        <dbReference type="Proteomes" id="UP000241341"/>
    </source>
</evidence>
<reference evidence="2 3" key="1">
    <citation type="submission" date="2018-01" db="EMBL/GenBank/DDBJ databases">
        <title>Pseudomonas phages infecting Pseudomonas sp. isolated from Prunus avium.</title>
        <authorList>
            <person name="Colberg O."/>
            <person name="Byth Carstens A."/>
        </authorList>
    </citation>
    <scope>NUCLEOTIDE SEQUENCE [LARGE SCALE GENOMIC DNA]</scope>
</reference>
<gene>
    <name evidence="2" type="ORF">PsPhPollyC_gp37</name>
</gene>
<keyword evidence="3" id="KW-1185">Reference proteome</keyword>
<dbReference type="Proteomes" id="UP000241341">
    <property type="component" value="Segment"/>
</dbReference>
<organism evidence="2 3">
    <name type="scientific">Pseudomonas phage PollyC</name>
    <dbReference type="NCBI Taxonomy" id="2079290"/>
    <lineage>
        <taxon>Viruses</taxon>
        <taxon>Duplodnaviria</taxon>
        <taxon>Heunggongvirae</taxon>
        <taxon>Uroviricota</taxon>
        <taxon>Caudoviricetes</taxon>
        <taxon>Autographivirales</taxon>
        <taxon>Autonotataviridae</taxon>
        <taxon>Pollyceevirus</taxon>
        <taxon>Pollyceevirus pollyC</taxon>
    </lineage>
</organism>
<dbReference type="Gene3D" id="2.60.120.620">
    <property type="entry name" value="q2cbj1_9rhob like domain"/>
    <property type="match status" value="1"/>
</dbReference>